<dbReference type="PANTHER" id="PTHR43104">
    <property type="entry name" value="L-2-HYDROXYGLUTARATE DEHYDROGENASE, MITOCHONDRIAL"/>
    <property type="match status" value="1"/>
</dbReference>
<evidence type="ECO:0000256" key="2">
    <source>
        <dbReference type="ARBA" id="ARBA00022630"/>
    </source>
</evidence>
<proteinExistence type="inferred from homology"/>
<feature type="domain" description="FAD dependent oxidoreductase" evidence="9">
    <location>
        <begin position="3"/>
        <end position="378"/>
    </location>
</feature>
<evidence type="ECO:0000256" key="6">
    <source>
        <dbReference type="ARBA" id="ARBA00037941"/>
    </source>
</evidence>
<evidence type="ECO:0000256" key="7">
    <source>
        <dbReference type="ARBA" id="ARBA00038878"/>
    </source>
</evidence>
<keyword evidence="3" id="KW-0274">FAD</keyword>
<evidence type="ECO:0000256" key="3">
    <source>
        <dbReference type="ARBA" id="ARBA00022827"/>
    </source>
</evidence>
<dbReference type="PANTHER" id="PTHR43104:SF2">
    <property type="entry name" value="L-2-HYDROXYGLUTARATE DEHYDROGENASE, MITOCHONDRIAL"/>
    <property type="match status" value="1"/>
</dbReference>
<dbReference type="AlphaFoldDB" id="A0A177B249"/>
<accession>A0A177B249</accession>
<name>A0A177B249_9BILA</name>
<dbReference type="Gene3D" id="3.30.9.10">
    <property type="entry name" value="D-Amino Acid Oxidase, subunit A, domain 2"/>
    <property type="match status" value="1"/>
</dbReference>
<evidence type="ECO:0000313" key="10">
    <source>
        <dbReference type="EMBL" id="OAF67802.1"/>
    </source>
</evidence>
<reference evidence="10 11" key="1">
    <citation type="submission" date="2016-04" db="EMBL/GenBank/DDBJ databases">
        <title>The genome of Intoshia linei affirms orthonectids as highly simplified spiralians.</title>
        <authorList>
            <person name="Mikhailov K.V."/>
            <person name="Slusarev G.S."/>
            <person name="Nikitin M.A."/>
            <person name="Logacheva M.D."/>
            <person name="Penin A."/>
            <person name="Aleoshin V."/>
            <person name="Panchin Y.V."/>
        </authorList>
    </citation>
    <scope>NUCLEOTIDE SEQUENCE [LARGE SCALE GENOMIC DNA]</scope>
    <source>
        <strain evidence="10">Intl2013</strain>
        <tissue evidence="10">Whole animal</tissue>
    </source>
</reference>
<evidence type="ECO:0000256" key="4">
    <source>
        <dbReference type="ARBA" id="ARBA00023002"/>
    </source>
</evidence>
<comment type="caution">
    <text evidence="10">The sequence shown here is derived from an EMBL/GenBank/DDBJ whole genome shotgun (WGS) entry which is preliminary data.</text>
</comment>
<evidence type="ECO:0000256" key="5">
    <source>
        <dbReference type="ARBA" id="ARBA00036066"/>
    </source>
</evidence>
<dbReference type="Proteomes" id="UP000078046">
    <property type="component" value="Unassembled WGS sequence"/>
</dbReference>
<dbReference type="EMBL" id="LWCA01000572">
    <property type="protein sequence ID" value="OAF67802.1"/>
    <property type="molecule type" value="Genomic_DNA"/>
</dbReference>
<protein>
    <recommendedName>
        <fullName evidence="8">L-2-hydroxyglutarate dehydrogenase, mitochondrial</fullName>
        <ecNumber evidence="7">1.1.99.2</ecNumber>
    </recommendedName>
</protein>
<evidence type="ECO:0000256" key="1">
    <source>
        <dbReference type="ARBA" id="ARBA00001974"/>
    </source>
</evidence>
<dbReference type="GO" id="GO:0047545">
    <property type="term" value="F:(S)-2-hydroxyglutarate dehydrogenase activity"/>
    <property type="evidence" value="ECO:0007669"/>
    <property type="project" value="UniProtKB-EC"/>
</dbReference>
<dbReference type="Gene3D" id="3.50.50.60">
    <property type="entry name" value="FAD/NAD(P)-binding domain"/>
    <property type="match status" value="1"/>
</dbReference>
<sequence length="544" mass="61816">MYDIAVIGGGIVGAAICRQLLLKNSKLCIAMIEKEKSLGLHQSKYNSGVIHAGVYYRPESLKAKLCTEGMRRSYDYLKEKKIKHNQCGKLIVATKPHHFKMLDVIYERSKRNKLNVEFLDNINAIKSIEPLCSGLRAIYLNDTGIVDWHMVTESFGKDFKDMGGDILLEHECQKFEMDGDTVKTICKKNNVTNSVKSKYVITAGGLFSDKMSILTDGPLYPKLIPFRGNFLKYKKGVHFTPKVDSNILLGPNVLLSLKREGYTWKDFDFKDSKEIFTYPGFWKLAFSNIGFGVSEILKQVITTLMIREMQQFVPSLKKSEVEDSISGVRAESVTQSGLLVDDFIFEKGNGKFSNNTFHIRNAPSPACTSSLAIASHVTLRCFVQNLNLKMNEDTNCQDRKFSNAKSSDINQNIKKSVSCNIDRNRYSSVSFFKNIKSVFKPRISKELKGKELIDPIKDRINDVSTSTGSYHFADVDVMVEHSFYDDRTKDLNYIYYAPDTYLHPSYNKMEIIMVKMIDKHNGIHVRSVVTMLPILLNLFLNTSI</sequence>
<keyword evidence="4" id="KW-0560">Oxidoreductase</keyword>
<dbReference type="SUPFAM" id="SSF51905">
    <property type="entry name" value="FAD/NAD(P)-binding domain"/>
    <property type="match status" value="1"/>
</dbReference>
<gene>
    <name evidence="10" type="ORF">A3Q56_04458</name>
</gene>
<evidence type="ECO:0000259" key="9">
    <source>
        <dbReference type="Pfam" id="PF01266"/>
    </source>
</evidence>
<dbReference type="OrthoDB" id="498204at2759"/>
<keyword evidence="11" id="KW-1185">Reference proteome</keyword>
<comment type="similarity">
    <text evidence="6">Belongs to the L2HGDH family.</text>
</comment>
<comment type="cofactor">
    <cofactor evidence="1">
        <name>FAD</name>
        <dbReference type="ChEBI" id="CHEBI:57692"/>
    </cofactor>
</comment>
<comment type="catalytic activity">
    <reaction evidence="5">
        <text>(S)-2-hydroxyglutarate + A = 2-oxoglutarate + AH2</text>
        <dbReference type="Rhea" id="RHEA:21252"/>
        <dbReference type="ChEBI" id="CHEBI:13193"/>
        <dbReference type="ChEBI" id="CHEBI:16782"/>
        <dbReference type="ChEBI" id="CHEBI:16810"/>
        <dbReference type="ChEBI" id="CHEBI:17499"/>
        <dbReference type="EC" id="1.1.99.2"/>
    </reaction>
</comment>
<dbReference type="InterPro" id="IPR006076">
    <property type="entry name" value="FAD-dep_OxRdtase"/>
</dbReference>
<dbReference type="Pfam" id="PF01266">
    <property type="entry name" value="DAO"/>
    <property type="match status" value="1"/>
</dbReference>
<dbReference type="InterPro" id="IPR036188">
    <property type="entry name" value="FAD/NAD-bd_sf"/>
</dbReference>
<organism evidence="10 11">
    <name type="scientific">Intoshia linei</name>
    <dbReference type="NCBI Taxonomy" id="1819745"/>
    <lineage>
        <taxon>Eukaryota</taxon>
        <taxon>Metazoa</taxon>
        <taxon>Spiralia</taxon>
        <taxon>Lophotrochozoa</taxon>
        <taxon>Mesozoa</taxon>
        <taxon>Orthonectida</taxon>
        <taxon>Rhopaluridae</taxon>
        <taxon>Intoshia</taxon>
    </lineage>
</organism>
<evidence type="ECO:0000256" key="8">
    <source>
        <dbReference type="ARBA" id="ARBA00041137"/>
    </source>
</evidence>
<keyword evidence="2" id="KW-0285">Flavoprotein</keyword>
<dbReference type="EC" id="1.1.99.2" evidence="7"/>
<evidence type="ECO:0000313" key="11">
    <source>
        <dbReference type="Proteomes" id="UP000078046"/>
    </source>
</evidence>